<evidence type="ECO:0000256" key="3">
    <source>
        <dbReference type="ARBA" id="ARBA00023163"/>
    </source>
</evidence>
<reference evidence="5 6" key="1">
    <citation type="submission" date="2019-06" db="EMBL/GenBank/DDBJ databases">
        <title>Whole genome sequence for Cellvibrionaceae sp. R142.</title>
        <authorList>
            <person name="Wang G."/>
        </authorList>
    </citation>
    <scope>NUCLEOTIDE SEQUENCE [LARGE SCALE GENOMIC DNA]</scope>
    <source>
        <strain evidence="5 6">R142</strain>
    </source>
</reference>
<dbReference type="PROSITE" id="PS01117">
    <property type="entry name" value="HTH_MARR_1"/>
    <property type="match status" value="1"/>
</dbReference>
<accession>A0A545TVN4</accession>
<dbReference type="Pfam" id="PF12802">
    <property type="entry name" value="MarR_2"/>
    <property type="match status" value="1"/>
</dbReference>
<dbReference type="PANTHER" id="PTHR42756:SF1">
    <property type="entry name" value="TRANSCRIPTIONAL REPRESSOR OF EMRAB OPERON"/>
    <property type="match status" value="1"/>
</dbReference>
<dbReference type="SMART" id="SM00347">
    <property type="entry name" value="HTH_MARR"/>
    <property type="match status" value="1"/>
</dbReference>
<dbReference type="InterPro" id="IPR000835">
    <property type="entry name" value="HTH_MarR-typ"/>
</dbReference>
<name>A0A545TVN4_9GAMM</name>
<keyword evidence="6" id="KW-1185">Reference proteome</keyword>
<organism evidence="5 6">
    <name type="scientific">Exilibacterium tricleocarpae</name>
    <dbReference type="NCBI Taxonomy" id="2591008"/>
    <lineage>
        <taxon>Bacteria</taxon>
        <taxon>Pseudomonadati</taxon>
        <taxon>Pseudomonadota</taxon>
        <taxon>Gammaproteobacteria</taxon>
        <taxon>Cellvibrionales</taxon>
        <taxon>Cellvibrionaceae</taxon>
        <taxon>Exilibacterium</taxon>
    </lineage>
</organism>
<dbReference type="OrthoDB" id="6195716at2"/>
<dbReference type="InterPro" id="IPR036390">
    <property type="entry name" value="WH_DNA-bd_sf"/>
</dbReference>
<keyword evidence="2" id="KW-0238">DNA-binding</keyword>
<dbReference type="Proteomes" id="UP000319732">
    <property type="component" value="Unassembled WGS sequence"/>
</dbReference>
<dbReference type="RefSeq" id="WP_142903948.1">
    <property type="nucleotide sequence ID" value="NZ_ML660091.1"/>
</dbReference>
<dbReference type="AlphaFoldDB" id="A0A545TVN4"/>
<dbReference type="InterPro" id="IPR023187">
    <property type="entry name" value="Tscrpt_reg_MarR-type_CS"/>
</dbReference>
<dbReference type="EMBL" id="VHSG01000008">
    <property type="protein sequence ID" value="TQV81287.1"/>
    <property type="molecule type" value="Genomic_DNA"/>
</dbReference>
<comment type="caution">
    <text evidence="5">The sequence shown here is derived from an EMBL/GenBank/DDBJ whole genome shotgun (WGS) entry which is preliminary data.</text>
</comment>
<dbReference type="Gene3D" id="1.10.10.10">
    <property type="entry name" value="Winged helix-like DNA-binding domain superfamily/Winged helix DNA-binding domain"/>
    <property type="match status" value="1"/>
</dbReference>
<evidence type="ECO:0000313" key="6">
    <source>
        <dbReference type="Proteomes" id="UP000319732"/>
    </source>
</evidence>
<gene>
    <name evidence="5" type="ORF">FKG94_09330</name>
</gene>
<dbReference type="PROSITE" id="PS50995">
    <property type="entry name" value="HTH_MARR_2"/>
    <property type="match status" value="1"/>
</dbReference>
<dbReference type="PRINTS" id="PR00598">
    <property type="entry name" value="HTHMARR"/>
</dbReference>
<evidence type="ECO:0000259" key="4">
    <source>
        <dbReference type="PROSITE" id="PS50995"/>
    </source>
</evidence>
<dbReference type="GO" id="GO:0003700">
    <property type="term" value="F:DNA-binding transcription factor activity"/>
    <property type="evidence" value="ECO:0007669"/>
    <property type="project" value="InterPro"/>
</dbReference>
<evidence type="ECO:0000256" key="1">
    <source>
        <dbReference type="ARBA" id="ARBA00023015"/>
    </source>
</evidence>
<keyword evidence="3" id="KW-0804">Transcription</keyword>
<dbReference type="SUPFAM" id="SSF46785">
    <property type="entry name" value="Winged helix' DNA-binding domain"/>
    <property type="match status" value="1"/>
</dbReference>
<feature type="domain" description="HTH marR-type" evidence="4">
    <location>
        <begin position="14"/>
        <end position="146"/>
    </location>
</feature>
<dbReference type="PANTHER" id="PTHR42756">
    <property type="entry name" value="TRANSCRIPTIONAL REGULATOR, MARR"/>
    <property type="match status" value="1"/>
</dbReference>
<dbReference type="GO" id="GO:0003677">
    <property type="term" value="F:DNA binding"/>
    <property type="evidence" value="ECO:0007669"/>
    <property type="project" value="UniProtKB-KW"/>
</dbReference>
<sequence>MVSGKQADKEFHLHNSFTYWISRLASLMQEHFNESLQQHDVTWPQWMVLNVLYHRLATTPAQVAANIGIDRSAITRLVDRLEKKGLVQRQHDGLDRRSIRLLLTERGSRLIHTLNDSANAHQRRFLEHLPSTEYRGLKGNIQKMLRAGGLDTTTLWRRI</sequence>
<dbReference type="InterPro" id="IPR036388">
    <property type="entry name" value="WH-like_DNA-bd_sf"/>
</dbReference>
<keyword evidence="1" id="KW-0805">Transcription regulation</keyword>
<evidence type="ECO:0000313" key="5">
    <source>
        <dbReference type="EMBL" id="TQV81287.1"/>
    </source>
</evidence>
<evidence type="ECO:0000256" key="2">
    <source>
        <dbReference type="ARBA" id="ARBA00023125"/>
    </source>
</evidence>
<proteinExistence type="predicted"/>
<protein>
    <submittedName>
        <fullName evidence="5">MarR family transcriptional regulator</fullName>
    </submittedName>
</protein>